<dbReference type="RefSeq" id="WP_307230294.1">
    <property type="nucleotide sequence ID" value="NZ_JAUSTT010000016.1"/>
</dbReference>
<name>A0ABT9WU56_9BACI</name>
<dbReference type="Pfam" id="PF00266">
    <property type="entry name" value="Aminotran_5"/>
    <property type="match status" value="1"/>
</dbReference>
<dbReference type="InterPro" id="IPR015422">
    <property type="entry name" value="PyrdxlP-dep_Trfase_small"/>
</dbReference>
<comment type="cofactor">
    <cofactor evidence="1">
        <name>pyridoxal 5'-phosphate</name>
        <dbReference type="ChEBI" id="CHEBI:597326"/>
    </cofactor>
</comment>
<evidence type="ECO:0000313" key="5">
    <source>
        <dbReference type="Proteomes" id="UP001223586"/>
    </source>
</evidence>
<dbReference type="InterPro" id="IPR015424">
    <property type="entry name" value="PyrdxlP-dep_Trfase"/>
</dbReference>
<dbReference type="GO" id="GO:0031071">
    <property type="term" value="F:cysteine desulfurase activity"/>
    <property type="evidence" value="ECO:0007669"/>
    <property type="project" value="UniProtKB-EC"/>
</dbReference>
<dbReference type="PIRSF" id="PIRSF005572">
    <property type="entry name" value="NifS"/>
    <property type="match status" value="1"/>
</dbReference>
<accession>A0ABT9WU56</accession>
<gene>
    <name evidence="4" type="ORF">J2S08_002685</name>
</gene>
<sequence>MIYFDNSATTKPFKEVLQTFVQVADHYYGNPSSLHGFGGKVEQLVSQARKQIADLLNVKAKEIYFTSGGTESNNLAIKGAAVHHQSRGKHLITTSIEHASVIATCKQLQEHGFKITYVPVNQKGQINVDDVMAAITEETILVSMMHVNNEIGTIQPIKVVGQMLQKYPKILFHVDHVQGCGKVPLHFQEAHIDLCSISAHKFHGLKGNGILYIREGLRLAPLLSGGSQESNVRSGTENTAGIVAMAKALRMIEEKRQTKMSSIMEIRNYLWNTLQEIPTLQMHTPFSHAAPHIINFSLTGFRGEVIVHALEEKGIFISTTSACSSKQKIASGTLKAMGLPNDEVLGAVRVSLSYENTLEEAEIFVAALREVIAELEKTMRRSK</sequence>
<dbReference type="Proteomes" id="UP001223586">
    <property type="component" value="Unassembled WGS sequence"/>
</dbReference>
<dbReference type="PANTHER" id="PTHR11601:SF50">
    <property type="entry name" value="CYSTEINE DESULFURASE ISCS 2-RELATED"/>
    <property type="match status" value="1"/>
</dbReference>
<dbReference type="PANTHER" id="PTHR11601">
    <property type="entry name" value="CYSTEINE DESULFURYLASE FAMILY MEMBER"/>
    <property type="match status" value="1"/>
</dbReference>
<dbReference type="Gene3D" id="3.90.1150.10">
    <property type="entry name" value="Aspartate Aminotransferase, domain 1"/>
    <property type="match status" value="1"/>
</dbReference>
<evidence type="ECO:0000259" key="3">
    <source>
        <dbReference type="Pfam" id="PF00266"/>
    </source>
</evidence>
<dbReference type="InterPro" id="IPR015421">
    <property type="entry name" value="PyrdxlP-dep_Trfase_major"/>
</dbReference>
<protein>
    <submittedName>
        <fullName evidence="4">Cysteine desulfurase</fullName>
        <ecNumber evidence="4">2.8.1.7</ecNumber>
    </submittedName>
</protein>
<dbReference type="Gene3D" id="1.10.260.50">
    <property type="match status" value="1"/>
</dbReference>
<dbReference type="EMBL" id="JAUSTT010000016">
    <property type="protein sequence ID" value="MDQ0176827.1"/>
    <property type="molecule type" value="Genomic_DNA"/>
</dbReference>
<evidence type="ECO:0000256" key="2">
    <source>
        <dbReference type="ARBA" id="ARBA00022898"/>
    </source>
</evidence>
<feature type="domain" description="Aminotransferase class V" evidence="3">
    <location>
        <begin position="2"/>
        <end position="363"/>
    </location>
</feature>
<evidence type="ECO:0000313" key="4">
    <source>
        <dbReference type="EMBL" id="MDQ0176827.1"/>
    </source>
</evidence>
<keyword evidence="4" id="KW-0808">Transferase</keyword>
<dbReference type="EC" id="2.8.1.7" evidence="4"/>
<evidence type="ECO:0000256" key="1">
    <source>
        <dbReference type="ARBA" id="ARBA00001933"/>
    </source>
</evidence>
<keyword evidence="2" id="KW-0663">Pyridoxal phosphate</keyword>
<dbReference type="InterPro" id="IPR000192">
    <property type="entry name" value="Aminotrans_V_dom"/>
</dbReference>
<organism evidence="4 5">
    <name type="scientific">Bacillus chungangensis</name>
    <dbReference type="NCBI Taxonomy" id="587633"/>
    <lineage>
        <taxon>Bacteria</taxon>
        <taxon>Bacillati</taxon>
        <taxon>Bacillota</taxon>
        <taxon>Bacilli</taxon>
        <taxon>Bacillales</taxon>
        <taxon>Bacillaceae</taxon>
        <taxon>Bacillus</taxon>
    </lineage>
</organism>
<keyword evidence="5" id="KW-1185">Reference proteome</keyword>
<dbReference type="InterPro" id="IPR016454">
    <property type="entry name" value="Cysteine_dSase"/>
</dbReference>
<dbReference type="SUPFAM" id="SSF53383">
    <property type="entry name" value="PLP-dependent transferases"/>
    <property type="match status" value="1"/>
</dbReference>
<dbReference type="Gene3D" id="3.40.640.10">
    <property type="entry name" value="Type I PLP-dependent aspartate aminotransferase-like (Major domain)"/>
    <property type="match status" value="1"/>
</dbReference>
<dbReference type="NCBIfam" id="NF002806">
    <property type="entry name" value="PRK02948.1"/>
    <property type="match status" value="1"/>
</dbReference>
<comment type="caution">
    <text evidence="4">The sequence shown here is derived from an EMBL/GenBank/DDBJ whole genome shotgun (WGS) entry which is preliminary data.</text>
</comment>
<proteinExistence type="predicted"/>
<reference evidence="4 5" key="1">
    <citation type="submission" date="2023-07" db="EMBL/GenBank/DDBJ databases">
        <title>Genomic Encyclopedia of Type Strains, Phase IV (KMG-IV): sequencing the most valuable type-strain genomes for metagenomic binning, comparative biology and taxonomic classification.</title>
        <authorList>
            <person name="Goeker M."/>
        </authorList>
    </citation>
    <scope>NUCLEOTIDE SEQUENCE [LARGE SCALE GENOMIC DNA]</scope>
    <source>
        <strain evidence="4 5">DSM 23837</strain>
    </source>
</reference>